<dbReference type="PANTHER" id="PTHR45813:SF2">
    <property type="entry name" value="ADHESION G-PROTEIN COUPLED RECEPTOR F3"/>
    <property type="match status" value="1"/>
</dbReference>
<keyword evidence="3 11" id="KW-0812">Transmembrane</keyword>
<dbReference type="Gene3D" id="2.60.220.50">
    <property type="match status" value="1"/>
</dbReference>
<keyword evidence="12" id="KW-0732">Signal</keyword>
<organism evidence="16 17">
    <name type="scientific">Kryptolebias marmoratus</name>
    <name type="common">Mangrove killifish</name>
    <name type="synonym">Rivulus marmoratus</name>
    <dbReference type="NCBI Taxonomy" id="37003"/>
    <lineage>
        <taxon>Eukaryota</taxon>
        <taxon>Metazoa</taxon>
        <taxon>Chordata</taxon>
        <taxon>Craniata</taxon>
        <taxon>Vertebrata</taxon>
        <taxon>Euteleostomi</taxon>
        <taxon>Actinopterygii</taxon>
        <taxon>Neopterygii</taxon>
        <taxon>Teleostei</taxon>
        <taxon>Neoteleostei</taxon>
        <taxon>Acanthomorphata</taxon>
        <taxon>Ovalentaria</taxon>
        <taxon>Atherinomorphae</taxon>
        <taxon>Cyprinodontiformes</taxon>
        <taxon>Rivulidae</taxon>
        <taxon>Kryptolebias</taxon>
    </lineage>
</organism>
<dbReference type="SMART" id="SM00303">
    <property type="entry name" value="GPS"/>
    <property type="match status" value="1"/>
</dbReference>
<dbReference type="GO" id="GO:0007189">
    <property type="term" value="P:adenylate cyclase-activating G protein-coupled receptor signaling pathway"/>
    <property type="evidence" value="ECO:0007669"/>
    <property type="project" value="TreeGrafter"/>
</dbReference>
<dbReference type="OMA" id="YQWNASV"/>
<name>A0A3Q3GR92_KRYMA</name>
<dbReference type="PROSITE" id="PS50262">
    <property type="entry name" value="G_PROTEIN_RECEP_F1_2"/>
    <property type="match status" value="1"/>
</dbReference>
<keyword evidence="8" id="KW-0675">Receptor</keyword>
<feature type="chain" id="PRO_5018727229" evidence="12">
    <location>
        <begin position="21"/>
        <end position="985"/>
    </location>
</feature>
<evidence type="ECO:0000256" key="9">
    <source>
        <dbReference type="ARBA" id="ARBA00023180"/>
    </source>
</evidence>
<feature type="transmembrane region" description="Helical" evidence="11">
    <location>
        <begin position="799"/>
        <end position="821"/>
    </location>
</feature>
<feature type="domain" description="G-protein coupled receptors family 1 profile" evidence="15">
    <location>
        <begin position="760"/>
        <end position="975"/>
    </location>
</feature>
<keyword evidence="5" id="KW-0297">G-protein coupled receptor</keyword>
<dbReference type="InterPro" id="IPR051587">
    <property type="entry name" value="Adhesion_GPCR"/>
</dbReference>
<dbReference type="Gene3D" id="4.10.1240.10">
    <property type="entry name" value="GPCR, family 2, extracellular hormone receptor domain"/>
    <property type="match status" value="1"/>
</dbReference>
<feature type="transmembrane region" description="Helical" evidence="11">
    <location>
        <begin position="956"/>
        <end position="977"/>
    </location>
</feature>
<dbReference type="Pfam" id="PF00002">
    <property type="entry name" value="7tm_2"/>
    <property type="match status" value="1"/>
</dbReference>
<dbReference type="GeneTree" id="ENSGT00940000154603"/>
<feature type="transmembrane region" description="Helical" evidence="11">
    <location>
        <begin position="877"/>
        <end position="902"/>
    </location>
</feature>
<dbReference type="Ensembl" id="ENSKMAT00000026203.1">
    <property type="protein sequence ID" value="ENSKMAP00000025877.1"/>
    <property type="gene ID" value="ENSKMAG00000019176.1"/>
</dbReference>
<evidence type="ECO:0000256" key="4">
    <source>
        <dbReference type="ARBA" id="ARBA00022989"/>
    </source>
</evidence>
<comment type="subcellular location">
    <subcellularLocation>
        <location evidence="1">Membrane</location>
        <topology evidence="1">Multi-pass membrane protein</topology>
    </subcellularLocation>
</comment>
<evidence type="ECO:0000313" key="16">
    <source>
        <dbReference type="Ensembl" id="ENSKMAP00000025877.1"/>
    </source>
</evidence>
<dbReference type="SUPFAM" id="SSF81321">
    <property type="entry name" value="Family A G protein-coupled receptor-like"/>
    <property type="match status" value="1"/>
</dbReference>
<dbReference type="Proteomes" id="UP000264800">
    <property type="component" value="Unplaced"/>
</dbReference>
<dbReference type="InterPro" id="IPR017452">
    <property type="entry name" value="GPCR_Rhodpsn_7TM"/>
</dbReference>
<evidence type="ECO:0000256" key="11">
    <source>
        <dbReference type="SAM" id="Phobius"/>
    </source>
</evidence>
<feature type="domain" description="GAIN-B" evidence="13">
    <location>
        <begin position="576"/>
        <end position="713"/>
    </location>
</feature>
<dbReference type="InterPro" id="IPR057244">
    <property type="entry name" value="GAIN_B"/>
</dbReference>
<evidence type="ECO:0000256" key="3">
    <source>
        <dbReference type="ARBA" id="ARBA00022692"/>
    </source>
</evidence>
<feature type="transmembrane region" description="Helical" evidence="11">
    <location>
        <begin position="720"/>
        <end position="747"/>
    </location>
</feature>
<keyword evidence="17" id="KW-1185">Reference proteome</keyword>
<dbReference type="FunFam" id="1.20.1070.10:FF:000058">
    <property type="entry name" value="Adhesion G protein-coupled receptor F5"/>
    <property type="match status" value="1"/>
</dbReference>
<evidence type="ECO:0000256" key="7">
    <source>
        <dbReference type="ARBA" id="ARBA00023157"/>
    </source>
</evidence>
<feature type="transmembrane region" description="Helical" evidence="11">
    <location>
        <begin position="759"/>
        <end position="779"/>
    </location>
</feature>
<evidence type="ECO:0000256" key="1">
    <source>
        <dbReference type="ARBA" id="ARBA00004141"/>
    </source>
</evidence>
<evidence type="ECO:0000256" key="6">
    <source>
        <dbReference type="ARBA" id="ARBA00023136"/>
    </source>
</evidence>
<dbReference type="InterPro" id="IPR046338">
    <property type="entry name" value="GAIN_dom_sf"/>
</dbReference>
<keyword evidence="6 11" id="KW-0472">Membrane</keyword>
<dbReference type="PANTHER" id="PTHR45813">
    <property type="entry name" value="IG-LIKE DOMAIN-CONTAINING PROTEIN"/>
    <property type="match status" value="1"/>
</dbReference>
<reference evidence="16" key="1">
    <citation type="submission" date="2025-08" db="UniProtKB">
        <authorList>
            <consortium name="Ensembl"/>
        </authorList>
    </citation>
    <scope>IDENTIFICATION</scope>
</reference>
<dbReference type="PROSITE" id="PS50221">
    <property type="entry name" value="GAIN_B"/>
    <property type="match status" value="1"/>
</dbReference>
<evidence type="ECO:0000256" key="8">
    <source>
        <dbReference type="ARBA" id="ARBA00023170"/>
    </source>
</evidence>
<feature type="transmembrane region" description="Helical" evidence="11">
    <location>
        <begin position="828"/>
        <end position="852"/>
    </location>
</feature>
<dbReference type="GO" id="GO:0004930">
    <property type="term" value="F:G protein-coupled receptor activity"/>
    <property type="evidence" value="ECO:0007669"/>
    <property type="project" value="UniProtKB-KW"/>
</dbReference>
<dbReference type="InterPro" id="IPR000203">
    <property type="entry name" value="GPS"/>
</dbReference>
<evidence type="ECO:0000256" key="2">
    <source>
        <dbReference type="ARBA" id="ARBA00007343"/>
    </source>
</evidence>
<keyword evidence="4 11" id="KW-1133">Transmembrane helix</keyword>
<evidence type="ECO:0000259" key="13">
    <source>
        <dbReference type="PROSITE" id="PS50221"/>
    </source>
</evidence>
<dbReference type="InterPro" id="IPR000832">
    <property type="entry name" value="GPCR_2_secretin-like"/>
</dbReference>
<evidence type="ECO:0000256" key="12">
    <source>
        <dbReference type="SAM" id="SignalP"/>
    </source>
</evidence>
<evidence type="ECO:0000256" key="5">
    <source>
        <dbReference type="ARBA" id="ARBA00023040"/>
    </source>
</evidence>
<evidence type="ECO:0000313" key="17">
    <source>
        <dbReference type="Proteomes" id="UP000264800"/>
    </source>
</evidence>
<evidence type="ECO:0000259" key="15">
    <source>
        <dbReference type="PROSITE" id="PS50262"/>
    </source>
</evidence>
<dbReference type="PROSITE" id="PS50261">
    <property type="entry name" value="G_PROTEIN_RECEP_F2_4"/>
    <property type="match status" value="1"/>
</dbReference>
<keyword evidence="7" id="KW-1015">Disulfide bond</keyword>
<comment type="similarity">
    <text evidence="2">Belongs to the G-protein coupled receptor 2 family. Adhesion G-protein coupled receptor (ADGR) subfamily.</text>
</comment>
<evidence type="ECO:0000256" key="10">
    <source>
        <dbReference type="ARBA" id="ARBA00023224"/>
    </source>
</evidence>
<evidence type="ECO:0000259" key="14">
    <source>
        <dbReference type="PROSITE" id="PS50261"/>
    </source>
</evidence>
<keyword evidence="10" id="KW-0807">Transducer</keyword>
<dbReference type="InterPro" id="IPR036445">
    <property type="entry name" value="GPCR_2_extracell_dom_sf"/>
</dbReference>
<sequence length="985" mass="109741">MWTKVFLLLIGAVCIYQVSSQDIYVAELMVESNITLEAQTILLSWSAAVSFDVEDSNNQVHQVTISSSELVAECLVVGEDYSCNCSKGYYWSNEVCYTYSCCNESTCTKNVSLATSICVLPTPVHINGSIPTTLAATAAKTVLEKHLGSLNGLKFLNVTVLSSIADFEVEVNVKLNTSALQEKLDNVRTEIGSGIIFADTQGMVTITVPNSTVNYKSQHLLNCTYEEEGVTAGSAGWNLSREFERFEINNGLSAEIIHISPDYQNYVAVNLTKLTGAWIGTYECGFTIGSVRHIAKSYLDVALLPDEINMKFDPLVADCSNNLNPTVTVSASIPKTKELYDITWFYDKTEKFQQKTKNDTFVYNYDATIDCNSGEKTHNVTILFKNRKSQNKSAQVDIPVLKAGDLFCEENVLNGDNWPKTPTDSTVIIKTCPVGRIGQKTRVCDPSNKWEDVFSECINEELDKVANAADNFLNGLGATQEVAKNIFEGIKNSSNLNSASNDETADISASIGIIGIMANASKNIVLKEDVFPDLIEGASNMVSSNWSSVNDTIRHKMSEQYLLNMENLVKNIEVNTSEGFNSTNLELKFCSRDDCNMTVFGVEVAMNRTSGLMKTMGVKNLMEKLKTDPDKNHNSILMSATLTNNNDSNITIQMMFPNEQLNATEFLCVFWDTKNGNWSDQGCIANTTDNNQTFCECNHLTSFSVLMSKTNNVSSPTLDLITYIGLGVSIFSLLVFLLIEYLVWSVVTKTNLSHFRHTAIVNIAIFRLLADCSFLASAFPDKLSDTLCFAFTVCKHLFYLAMFTWMLCLSVMLVHQLIFVFSPVRKRVFMFLSSIVGYVVPIVLVGTSYVYYKYTNAEYYSRKTCWLTYQRLLEGSIHAFILPMGIITLANLFSMVVVIVTLVKTSVPDSSKADDKETAKSILKVVVFLTPVFGVTWIIGFFLYTMDEGTIMFEVVNYTFTILNSFQVNIAVFTINWKLVSLMHR</sequence>
<reference evidence="16" key="2">
    <citation type="submission" date="2025-09" db="UniProtKB">
        <authorList>
            <consortium name="Ensembl"/>
        </authorList>
    </citation>
    <scope>IDENTIFICATION</scope>
</reference>
<dbReference type="Gene3D" id="1.20.1070.10">
    <property type="entry name" value="Rhodopsin 7-helix transmembrane proteins"/>
    <property type="match status" value="1"/>
</dbReference>
<accession>A0A3Q3GR92</accession>
<dbReference type="InterPro" id="IPR017981">
    <property type="entry name" value="GPCR_2-like_7TM"/>
</dbReference>
<feature type="domain" description="G-protein coupled receptors family 2 profile 2" evidence="14">
    <location>
        <begin position="718"/>
        <end position="976"/>
    </location>
</feature>
<feature type="signal peptide" evidence="12">
    <location>
        <begin position="1"/>
        <end position="20"/>
    </location>
</feature>
<feature type="transmembrane region" description="Helical" evidence="11">
    <location>
        <begin position="922"/>
        <end position="944"/>
    </location>
</feature>
<dbReference type="Pfam" id="PF01825">
    <property type="entry name" value="GPS"/>
    <property type="match status" value="1"/>
</dbReference>
<proteinExistence type="inferred from homology"/>
<dbReference type="AlphaFoldDB" id="A0A3Q3GR92"/>
<dbReference type="GO" id="GO:0007166">
    <property type="term" value="P:cell surface receptor signaling pathway"/>
    <property type="evidence" value="ECO:0007669"/>
    <property type="project" value="InterPro"/>
</dbReference>
<keyword evidence="9" id="KW-0325">Glycoprotein</keyword>
<dbReference type="GO" id="GO:0016020">
    <property type="term" value="C:membrane"/>
    <property type="evidence" value="ECO:0007669"/>
    <property type="project" value="UniProtKB-SubCell"/>
</dbReference>
<protein>
    <submittedName>
        <fullName evidence="16">Adhesion G-protein coupled receptor F3-like</fullName>
    </submittedName>
</protein>